<dbReference type="OrthoDB" id="10253113at2759"/>
<organism evidence="3 4">
    <name type="scientific">Entamoeba invadens IP1</name>
    <dbReference type="NCBI Taxonomy" id="370355"/>
    <lineage>
        <taxon>Eukaryota</taxon>
        <taxon>Amoebozoa</taxon>
        <taxon>Evosea</taxon>
        <taxon>Archamoebae</taxon>
        <taxon>Mastigamoebida</taxon>
        <taxon>Entamoebidae</taxon>
        <taxon>Entamoeba</taxon>
    </lineage>
</organism>
<sequence length="410" mass="46734">MSIKRTRKVRLESEKMSLSVGLQLQGIDDYIAPSQVCVMPLTEDKAPQKKQSKIMIEGTTPQENTTQLTRVTVRLEDCLACSGCITSAESILIEEQGFKQFKNTLKTLPTTRRIVCSYADEVIASLSAYHNQPFWMVVARLEKAMKREGVSEVVDLTDAMDVSLLSMYEEYKQHQKEKKVYLTTTCPGWLCYAEKMQGDTIFPYLGKTASAMTIKGILLKATSDVYHVSVQMCYDKKLEATKEINGLKSVDCVLTTNEIDDIINWEEKIEKVGEGIREFGYLNEPGKYIALREGLPDTFTTLRNKDFFENSHVAIVYGFRNIQNVVRMTKTKSKFDFIEVEACPGGCLCGGGQIKCLPKERTERVEKMRSVMRSREVEEKNRIFYNQVKDKVFVTLTNRKPSNDKANLNW</sequence>
<dbReference type="EMBL" id="KB206689">
    <property type="protein sequence ID" value="ELP88869.1"/>
    <property type="molecule type" value="Genomic_DNA"/>
</dbReference>
<dbReference type="VEuPathDB" id="AmoebaDB:EIN_475610"/>
<dbReference type="KEGG" id="eiv:EIN_475610"/>
<evidence type="ECO:0000259" key="2">
    <source>
        <dbReference type="Pfam" id="PF02906"/>
    </source>
</evidence>
<proteinExistence type="inferred from homology"/>
<dbReference type="InterPro" id="IPR004108">
    <property type="entry name" value="Fe_hydrogenase_lsu_C"/>
</dbReference>
<dbReference type="AlphaFoldDB" id="A0A0A1U3R8"/>
<dbReference type="GeneID" id="14887861"/>
<name>A0A0A1U3R8_ENTIV</name>
<dbReference type="Gene3D" id="3.40.50.1780">
    <property type="match status" value="2"/>
</dbReference>
<dbReference type="SUPFAM" id="SSF53920">
    <property type="entry name" value="Fe-only hydrogenase"/>
    <property type="match status" value="1"/>
</dbReference>
<dbReference type="OMA" id="PCTAKIF"/>
<comment type="similarity">
    <text evidence="1">Belongs to the NARF family.</text>
</comment>
<protein>
    <recommendedName>
        <fullName evidence="2">Iron hydrogenase large subunit C-terminal domain-containing protein</fullName>
    </recommendedName>
</protein>
<dbReference type="InterPro" id="IPR009016">
    <property type="entry name" value="Fe_hydrogenase"/>
</dbReference>
<evidence type="ECO:0000313" key="4">
    <source>
        <dbReference type="Proteomes" id="UP000014680"/>
    </source>
</evidence>
<accession>A0A0A1U3R8</accession>
<dbReference type="PANTHER" id="PTHR11615">
    <property type="entry name" value="NITRATE, FORMATE, IRON DEHYDROGENASE"/>
    <property type="match status" value="1"/>
</dbReference>
<dbReference type="Gene3D" id="3.40.950.10">
    <property type="entry name" value="Fe-only Hydrogenase (Larger Subunit), Chain L, domain 3"/>
    <property type="match status" value="2"/>
</dbReference>
<feature type="domain" description="Iron hydrogenase large subunit C-terminal" evidence="2">
    <location>
        <begin position="113"/>
        <end position="351"/>
    </location>
</feature>
<dbReference type="InterPro" id="IPR050340">
    <property type="entry name" value="Cytosolic_Fe-S_CAF"/>
</dbReference>
<dbReference type="Proteomes" id="UP000014680">
    <property type="component" value="Unassembled WGS sequence"/>
</dbReference>
<dbReference type="RefSeq" id="XP_004255640.1">
    <property type="nucleotide sequence ID" value="XM_004255592.1"/>
</dbReference>
<evidence type="ECO:0000256" key="1">
    <source>
        <dbReference type="ARBA" id="ARBA00006596"/>
    </source>
</evidence>
<evidence type="ECO:0000313" key="3">
    <source>
        <dbReference type="EMBL" id="ELP88869.1"/>
    </source>
</evidence>
<keyword evidence="4" id="KW-1185">Reference proteome</keyword>
<reference evidence="3 4" key="1">
    <citation type="submission" date="2012-10" db="EMBL/GenBank/DDBJ databases">
        <authorList>
            <person name="Zafar N."/>
            <person name="Inman J."/>
            <person name="Hall N."/>
            <person name="Lorenzi H."/>
            <person name="Caler E."/>
        </authorList>
    </citation>
    <scope>NUCLEOTIDE SEQUENCE [LARGE SCALE GENOMIC DNA]</scope>
    <source>
        <strain evidence="3 4">IP1</strain>
    </source>
</reference>
<gene>
    <name evidence="3" type="ORF">EIN_475610</name>
</gene>
<dbReference type="Pfam" id="PF02906">
    <property type="entry name" value="Fe_hyd_lg_C"/>
    <property type="match status" value="1"/>
</dbReference>